<evidence type="ECO:0000313" key="3">
    <source>
        <dbReference type="EMBL" id="WIY02545.1"/>
    </source>
</evidence>
<sequence length="432" mass="46195">MRAQAAVRREALSAWPGWPARWEMWAGAKARWITYALGCELIAVVATGAALVTGFGGPVRPVWFAVLVALGVAQAEMSRRIERLRRWMSGQTHINVTSVWYLAGVVLLPPAWVALLAVVLYTHLWVRVWRQVRTRPAHRFVASTAWAMLSCFAASSVLAVSGLHGTPLQTARGLFALCLAAAVFELVNIGLVAAGIYLYTSQRSAADLIGTWEDNAFELATLCLGGLAALALAEQPVLVLFVVAPLLLLHRYLLLKQQLQVAAVTDEKTGLLNTAGWHDSAVREHTRAQRRAGTPGGGFAVLMIDLDHFKRINDTYGHLTGDDVLAAVAVAISGSVRQGDTVGRFGGEEFVVLLPGVGRADVLGIAERVRVAVGELNVVISTGSGTVRVSGLSVSIGVARHPDTGPTLDDVLRAADAALYRAKEAGRNRVAV</sequence>
<dbReference type="InterPro" id="IPR050469">
    <property type="entry name" value="Diguanylate_Cyclase"/>
</dbReference>
<name>A0A9Y2JRF1_9PSEU</name>
<dbReference type="InterPro" id="IPR029787">
    <property type="entry name" value="Nucleotide_cyclase"/>
</dbReference>
<dbReference type="NCBIfam" id="TIGR00254">
    <property type="entry name" value="GGDEF"/>
    <property type="match status" value="1"/>
</dbReference>
<dbReference type="GO" id="GO:1902201">
    <property type="term" value="P:negative regulation of bacterial-type flagellum-dependent cell motility"/>
    <property type="evidence" value="ECO:0007669"/>
    <property type="project" value="TreeGrafter"/>
</dbReference>
<proteinExistence type="predicted"/>
<dbReference type="PANTHER" id="PTHR45138">
    <property type="entry name" value="REGULATORY COMPONENTS OF SENSORY TRANSDUCTION SYSTEM"/>
    <property type="match status" value="1"/>
</dbReference>
<keyword evidence="3" id="KW-0808">Transferase</keyword>
<protein>
    <submittedName>
        <fullName evidence="3">GGDEF domain-containing protein</fullName>
        <ecNumber evidence="3">2.7.7.65</ecNumber>
    </submittedName>
</protein>
<accession>A0A9Y2JRF1</accession>
<dbReference type="PANTHER" id="PTHR45138:SF9">
    <property type="entry name" value="DIGUANYLATE CYCLASE DGCM-RELATED"/>
    <property type="match status" value="1"/>
</dbReference>
<dbReference type="GO" id="GO:0005886">
    <property type="term" value="C:plasma membrane"/>
    <property type="evidence" value="ECO:0007669"/>
    <property type="project" value="TreeGrafter"/>
</dbReference>
<dbReference type="FunFam" id="3.30.70.270:FF:000001">
    <property type="entry name" value="Diguanylate cyclase domain protein"/>
    <property type="match status" value="1"/>
</dbReference>
<dbReference type="CDD" id="cd01949">
    <property type="entry name" value="GGDEF"/>
    <property type="match status" value="1"/>
</dbReference>
<dbReference type="InterPro" id="IPR000160">
    <property type="entry name" value="GGDEF_dom"/>
</dbReference>
<dbReference type="Gene3D" id="3.30.70.270">
    <property type="match status" value="1"/>
</dbReference>
<feature type="transmembrane region" description="Helical" evidence="1">
    <location>
        <begin position="32"/>
        <end position="55"/>
    </location>
</feature>
<dbReference type="Pfam" id="PF00990">
    <property type="entry name" value="GGDEF"/>
    <property type="match status" value="1"/>
</dbReference>
<evidence type="ECO:0000259" key="2">
    <source>
        <dbReference type="PROSITE" id="PS50887"/>
    </source>
</evidence>
<dbReference type="SMART" id="SM00267">
    <property type="entry name" value="GGDEF"/>
    <property type="match status" value="1"/>
</dbReference>
<gene>
    <name evidence="3" type="ORF">QRX60_01335</name>
</gene>
<feature type="domain" description="GGDEF" evidence="2">
    <location>
        <begin position="297"/>
        <end position="432"/>
    </location>
</feature>
<organism evidence="3 4">
    <name type="scientific">Amycolatopsis mongoliensis</name>
    <dbReference type="NCBI Taxonomy" id="715475"/>
    <lineage>
        <taxon>Bacteria</taxon>
        <taxon>Bacillati</taxon>
        <taxon>Actinomycetota</taxon>
        <taxon>Actinomycetes</taxon>
        <taxon>Pseudonocardiales</taxon>
        <taxon>Pseudonocardiaceae</taxon>
        <taxon>Amycolatopsis</taxon>
    </lineage>
</organism>
<feature type="transmembrane region" description="Helical" evidence="1">
    <location>
        <begin position="140"/>
        <end position="162"/>
    </location>
</feature>
<feature type="transmembrane region" description="Helical" evidence="1">
    <location>
        <begin position="219"/>
        <end position="249"/>
    </location>
</feature>
<dbReference type="PROSITE" id="PS50887">
    <property type="entry name" value="GGDEF"/>
    <property type="match status" value="1"/>
</dbReference>
<keyword evidence="1" id="KW-0812">Transmembrane</keyword>
<dbReference type="GO" id="GO:0043709">
    <property type="term" value="P:cell adhesion involved in single-species biofilm formation"/>
    <property type="evidence" value="ECO:0007669"/>
    <property type="project" value="TreeGrafter"/>
</dbReference>
<keyword evidence="1" id="KW-1133">Transmembrane helix</keyword>
<feature type="transmembrane region" description="Helical" evidence="1">
    <location>
        <begin position="99"/>
        <end position="120"/>
    </location>
</feature>
<keyword evidence="4" id="KW-1185">Reference proteome</keyword>
<reference evidence="3 4" key="1">
    <citation type="submission" date="2023-06" db="EMBL/GenBank/DDBJ databases">
        <authorList>
            <person name="Oyuntsetseg B."/>
            <person name="Kim S.B."/>
        </authorList>
    </citation>
    <scope>NUCLEOTIDE SEQUENCE [LARGE SCALE GENOMIC DNA]</scope>
    <source>
        <strain evidence="3 4">4-36</strain>
    </source>
</reference>
<keyword evidence="1" id="KW-0472">Membrane</keyword>
<dbReference type="KEGG" id="amog:QRX60_01335"/>
<dbReference type="AlphaFoldDB" id="A0A9Y2JRF1"/>
<evidence type="ECO:0000256" key="1">
    <source>
        <dbReference type="SAM" id="Phobius"/>
    </source>
</evidence>
<keyword evidence="3" id="KW-0548">Nucleotidyltransferase</keyword>
<feature type="transmembrane region" description="Helical" evidence="1">
    <location>
        <begin position="61"/>
        <end position="78"/>
    </location>
</feature>
<dbReference type="GO" id="GO:0052621">
    <property type="term" value="F:diguanylate cyclase activity"/>
    <property type="evidence" value="ECO:0007669"/>
    <property type="project" value="UniProtKB-EC"/>
</dbReference>
<evidence type="ECO:0000313" key="4">
    <source>
        <dbReference type="Proteomes" id="UP001239397"/>
    </source>
</evidence>
<dbReference type="Proteomes" id="UP001239397">
    <property type="component" value="Chromosome"/>
</dbReference>
<dbReference type="EC" id="2.7.7.65" evidence="3"/>
<feature type="transmembrane region" description="Helical" evidence="1">
    <location>
        <begin position="174"/>
        <end position="199"/>
    </location>
</feature>
<dbReference type="EMBL" id="CP127295">
    <property type="protein sequence ID" value="WIY02545.1"/>
    <property type="molecule type" value="Genomic_DNA"/>
</dbReference>
<dbReference type="SUPFAM" id="SSF55073">
    <property type="entry name" value="Nucleotide cyclase"/>
    <property type="match status" value="1"/>
</dbReference>
<dbReference type="InterPro" id="IPR043128">
    <property type="entry name" value="Rev_trsase/Diguanyl_cyclase"/>
</dbReference>